<dbReference type="Proteomes" id="UP000295560">
    <property type="component" value="Unassembled WGS sequence"/>
</dbReference>
<dbReference type="EMBL" id="SMFZ01000002">
    <property type="protein sequence ID" value="TCK21329.1"/>
    <property type="molecule type" value="Genomic_DNA"/>
</dbReference>
<feature type="domain" description="MOFRL-associated" evidence="2">
    <location>
        <begin position="16"/>
        <end position="243"/>
    </location>
</feature>
<dbReference type="InterPro" id="IPR037035">
    <property type="entry name" value="GK-like_C_sf"/>
</dbReference>
<dbReference type="InterPro" id="IPR007835">
    <property type="entry name" value="MOFRL"/>
</dbReference>
<dbReference type="InterPro" id="IPR025286">
    <property type="entry name" value="MOFRL_assoc_dom"/>
</dbReference>
<evidence type="ECO:0000259" key="2">
    <source>
        <dbReference type="Pfam" id="PF13660"/>
    </source>
</evidence>
<reference evidence="3 4" key="1">
    <citation type="submission" date="2019-03" db="EMBL/GenBank/DDBJ databases">
        <title>Sequencing the genomes of 1000 actinobacteria strains.</title>
        <authorList>
            <person name="Klenk H.-P."/>
        </authorList>
    </citation>
    <scope>NUCLEOTIDE SEQUENCE [LARGE SCALE GENOMIC DNA]</scope>
    <source>
        <strain evidence="3 4">DSM 44969</strain>
    </source>
</reference>
<evidence type="ECO:0000313" key="4">
    <source>
        <dbReference type="Proteomes" id="UP000295560"/>
    </source>
</evidence>
<dbReference type="RefSeq" id="WP_207908874.1">
    <property type="nucleotide sequence ID" value="NZ_SMFZ01000002.1"/>
</dbReference>
<dbReference type="Pfam" id="PF13660">
    <property type="entry name" value="DUF4147"/>
    <property type="match status" value="1"/>
</dbReference>
<dbReference type="Pfam" id="PF05161">
    <property type="entry name" value="MOFRL"/>
    <property type="match status" value="1"/>
</dbReference>
<gene>
    <name evidence="3" type="ORF">EV378_5310</name>
</gene>
<evidence type="ECO:0000259" key="1">
    <source>
        <dbReference type="Pfam" id="PF05161"/>
    </source>
</evidence>
<dbReference type="InterPro" id="IPR038614">
    <property type="entry name" value="GK_N_sf"/>
</dbReference>
<dbReference type="PANTHER" id="PTHR12227:SF0">
    <property type="entry name" value="GLYCERATE KINASE"/>
    <property type="match status" value="1"/>
</dbReference>
<dbReference type="PANTHER" id="PTHR12227">
    <property type="entry name" value="GLYCERATE KINASE"/>
    <property type="match status" value="1"/>
</dbReference>
<dbReference type="AlphaFoldDB" id="A0A4R1HNQ9"/>
<dbReference type="Gene3D" id="3.40.50.10180">
    <property type="entry name" value="Glycerate kinase, MOFRL-like N-terminal domain"/>
    <property type="match status" value="1"/>
</dbReference>
<comment type="caution">
    <text evidence="3">The sequence shown here is derived from an EMBL/GenBank/DDBJ whole genome shotgun (WGS) entry which is preliminary data.</text>
</comment>
<keyword evidence="3" id="KW-0808">Transferase</keyword>
<keyword evidence="3" id="KW-0418">Kinase</keyword>
<sequence>MTAVRATGVGAPEALLRSMFDAAVTAADPAVRIPEVLGPSDWAGERTIVIGAGKAAATMARAVEAAWSAAPAPRSSLVGAVVTRYGHRVDCERIEVHEAGHPVPDGAGERATRRILELARSAGPADRVLALVSGGGSALLVAPLPGLTLAHEQEIGAALLRSGAPIDEINLVRRHLSLVKDGGLAMACAPAPVRALVVSDVPGDDPAVIASGPLLADGSTRADAAAVLDRRGIPVPDEVRRVLAGAAPDGPPPHVPHEIIAAPQQSLEAAASVARAAGVTPVLLGDAIEGESREVGRVLAGIAAQVRRHGQPAGAPCVLLSGGETTVTVRGEGSGGPNVELLLALATAARGNPVHAIACDTDGVDGAAEVAGAVVTPDTLDRAERLGLDPEAALAANDGHAFFAALGDQVVTGPTLTNVNDFRAVLVT</sequence>
<dbReference type="InterPro" id="IPR039760">
    <property type="entry name" value="MOFRL_protein"/>
</dbReference>
<proteinExistence type="predicted"/>
<feature type="domain" description="MOFRL" evidence="1">
    <location>
        <begin position="317"/>
        <end position="421"/>
    </location>
</feature>
<dbReference type="Gene3D" id="3.40.1480.10">
    <property type="entry name" value="MOFRL domain"/>
    <property type="match status" value="1"/>
</dbReference>
<evidence type="ECO:0000313" key="3">
    <source>
        <dbReference type="EMBL" id="TCK21329.1"/>
    </source>
</evidence>
<dbReference type="GO" id="GO:0005737">
    <property type="term" value="C:cytoplasm"/>
    <property type="evidence" value="ECO:0007669"/>
    <property type="project" value="TreeGrafter"/>
</dbReference>
<organism evidence="3 4">
    <name type="scientific">Pseudonocardia endophytica</name>
    <dbReference type="NCBI Taxonomy" id="401976"/>
    <lineage>
        <taxon>Bacteria</taxon>
        <taxon>Bacillati</taxon>
        <taxon>Actinomycetota</taxon>
        <taxon>Actinomycetes</taxon>
        <taxon>Pseudonocardiales</taxon>
        <taxon>Pseudonocardiaceae</taxon>
        <taxon>Pseudonocardia</taxon>
    </lineage>
</organism>
<dbReference type="SUPFAM" id="SSF82544">
    <property type="entry name" value="GckA/TtuD-like"/>
    <property type="match status" value="1"/>
</dbReference>
<accession>A0A4R1HNQ9</accession>
<dbReference type="GO" id="GO:0008887">
    <property type="term" value="F:glycerate kinase activity"/>
    <property type="evidence" value="ECO:0007669"/>
    <property type="project" value="InterPro"/>
</dbReference>
<protein>
    <submittedName>
        <fullName evidence="3">Glycerate 2-kinase</fullName>
    </submittedName>
</protein>
<keyword evidence="4" id="KW-1185">Reference proteome</keyword>
<name>A0A4R1HNQ9_PSEEN</name>